<feature type="region of interest" description="Disordered" evidence="1">
    <location>
        <begin position="179"/>
        <end position="206"/>
    </location>
</feature>
<feature type="region of interest" description="Disordered" evidence="1">
    <location>
        <begin position="1"/>
        <end position="21"/>
    </location>
</feature>
<sequence>MEKNTKKSTSRPKNSKNEKNPFLNKPLEFIEIQRETLNNVPTSNGFQSRRETNISLFDSDTGAKLYKTQSFEKVVYNLDEKALKLLMYICLHLGKDKEKIHLTRKKILPLIGMGESSYYAALKSLVQIGIVANAKGRANMYWVNPHYIFNGSRYSTFRSSSTSAKDDVNIKIVATKHITPNSKNDDQPPILENSSDTPSYGFEADD</sequence>
<dbReference type="RefSeq" id="WP_228228453.1">
    <property type="nucleotide sequence ID" value="NZ_JAJGMW010000002.1"/>
</dbReference>
<protein>
    <recommendedName>
        <fullName evidence="4">Plasmid replication protein RepL domain-containing protein</fullName>
    </recommendedName>
</protein>
<evidence type="ECO:0000256" key="1">
    <source>
        <dbReference type="SAM" id="MobiDB-lite"/>
    </source>
</evidence>
<dbReference type="Proteomes" id="UP001197770">
    <property type="component" value="Unassembled WGS sequence"/>
</dbReference>
<dbReference type="EMBL" id="JAJGMW010000002">
    <property type="protein sequence ID" value="MCC4211332.1"/>
    <property type="molecule type" value="Genomic_DNA"/>
</dbReference>
<organism evidence="2 3">
    <name type="scientific">Leeuwenhoekiella parthenopeia</name>
    <dbReference type="NCBI Taxonomy" id="2890320"/>
    <lineage>
        <taxon>Bacteria</taxon>
        <taxon>Pseudomonadati</taxon>
        <taxon>Bacteroidota</taxon>
        <taxon>Flavobacteriia</taxon>
        <taxon>Flavobacteriales</taxon>
        <taxon>Flavobacteriaceae</taxon>
        <taxon>Leeuwenhoekiella</taxon>
    </lineage>
</organism>
<name>A0ABS8GMX1_9FLAO</name>
<evidence type="ECO:0008006" key="4">
    <source>
        <dbReference type="Google" id="ProtNLM"/>
    </source>
</evidence>
<evidence type="ECO:0000313" key="2">
    <source>
        <dbReference type="EMBL" id="MCC4211332.1"/>
    </source>
</evidence>
<accession>A0ABS8GMX1</accession>
<comment type="caution">
    <text evidence="2">The sequence shown here is derived from an EMBL/GenBank/DDBJ whole genome shotgun (WGS) entry which is preliminary data.</text>
</comment>
<gene>
    <name evidence="2" type="ORF">LLW17_01260</name>
</gene>
<reference evidence="2 3" key="1">
    <citation type="submission" date="2021-11" db="EMBL/GenBank/DDBJ databases">
        <title>Seasonal and diel survey of microbial diversity of the Tyrrhenian coast.</title>
        <authorList>
            <person name="Gattoni G."/>
            <person name="Corral P."/>
        </authorList>
    </citation>
    <scope>NUCLEOTIDE SEQUENCE [LARGE SCALE GENOMIC DNA]</scope>
    <source>
        <strain evidence="2 3">Mr9</strain>
    </source>
</reference>
<feature type="compositionally biased region" description="Basic residues" evidence="1">
    <location>
        <begin position="1"/>
        <end position="14"/>
    </location>
</feature>
<proteinExistence type="predicted"/>
<keyword evidence="3" id="KW-1185">Reference proteome</keyword>
<evidence type="ECO:0000313" key="3">
    <source>
        <dbReference type="Proteomes" id="UP001197770"/>
    </source>
</evidence>